<proteinExistence type="predicted"/>
<sequence>MADSFQNEVPRARVNIALDLETGGASVKKELPMKLLVLGDFSNGKGEGDVAERERVNITSNNVEQVMRDMSPEMNYTVPNRIKEDGGDIRVSLKAEGFKSFHPEQVASQIPELSEMLSMRNLLKDLKSNLLDNSAFRKEVERILSSEPDVTSLKDELKALIAQQKAAESEEDGESEA</sequence>
<reference evidence="1" key="2">
    <citation type="submission" date="2020-09" db="EMBL/GenBank/DDBJ databases">
        <authorList>
            <person name="Sun Q."/>
            <person name="Kim S."/>
        </authorList>
    </citation>
    <scope>NUCLEOTIDE SEQUENCE</scope>
    <source>
        <strain evidence="1">KCTC 22169</strain>
    </source>
</reference>
<dbReference type="InterPro" id="IPR008312">
    <property type="entry name" value="T6SS_TssB1"/>
</dbReference>
<organism evidence="1 2">
    <name type="scientific">Saccharospirillum salsuginis</name>
    <dbReference type="NCBI Taxonomy" id="418750"/>
    <lineage>
        <taxon>Bacteria</taxon>
        <taxon>Pseudomonadati</taxon>
        <taxon>Pseudomonadota</taxon>
        <taxon>Gammaproteobacteria</taxon>
        <taxon>Oceanospirillales</taxon>
        <taxon>Saccharospirillaceae</taxon>
        <taxon>Saccharospirillum</taxon>
    </lineage>
</organism>
<dbReference type="RefSeq" id="WP_189606636.1">
    <property type="nucleotide sequence ID" value="NZ_BMXR01000001.1"/>
</dbReference>
<dbReference type="NCBIfam" id="TIGR03358">
    <property type="entry name" value="VI_chp_5"/>
    <property type="match status" value="1"/>
</dbReference>
<protein>
    <submittedName>
        <fullName evidence="1">Type VI secretion system protein ImpB</fullName>
    </submittedName>
</protein>
<evidence type="ECO:0000313" key="2">
    <source>
        <dbReference type="Proteomes" id="UP000626148"/>
    </source>
</evidence>
<name>A0A918K136_9GAMM</name>
<gene>
    <name evidence="1" type="ORF">GCM10007392_02060</name>
</gene>
<dbReference type="Proteomes" id="UP000626148">
    <property type="component" value="Unassembled WGS sequence"/>
</dbReference>
<comment type="caution">
    <text evidence="1">The sequence shown here is derived from an EMBL/GenBank/DDBJ whole genome shotgun (WGS) entry which is preliminary data.</text>
</comment>
<dbReference type="PANTHER" id="PTHR35850:SF2">
    <property type="entry name" value="TYPE VI SECRETION SYSTEM CONTRACTILE SHEATH SMALL SUBUNIT"/>
    <property type="match status" value="1"/>
</dbReference>
<evidence type="ECO:0000313" key="1">
    <source>
        <dbReference type="EMBL" id="GGX39302.1"/>
    </source>
</evidence>
<dbReference type="AlphaFoldDB" id="A0A918K136"/>
<keyword evidence="2" id="KW-1185">Reference proteome</keyword>
<dbReference type="PANTHER" id="PTHR35850">
    <property type="entry name" value="CYTOPLASMIC PROTEIN-RELATED"/>
    <property type="match status" value="1"/>
</dbReference>
<dbReference type="EMBL" id="BMXR01000001">
    <property type="protein sequence ID" value="GGX39302.1"/>
    <property type="molecule type" value="Genomic_DNA"/>
</dbReference>
<dbReference type="Pfam" id="PF05591">
    <property type="entry name" value="T6SS_VipA"/>
    <property type="match status" value="1"/>
</dbReference>
<accession>A0A918K136</accession>
<reference evidence="1" key="1">
    <citation type="journal article" date="2014" name="Int. J. Syst. Evol. Microbiol.">
        <title>Complete genome sequence of Corynebacterium casei LMG S-19264T (=DSM 44701T), isolated from a smear-ripened cheese.</title>
        <authorList>
            <consortium name="US DOE Joint Genome Institute (JGI-PGF)"/>
            <person name="Walter F."/>
            <person name="Albersmeier A."/>
            <person name="Kalinowski J."/>
            <person name="Ruckert C."/>
        </authorList>
    </citation>
    <scope>NUCLEOTIDE SEQUENCE</scope>
    <source>
        <strain evidence="1">KCTC 22169</strain>
    </source>
</reference>